<dbReference type="Pfam" id="PF00293">
    <property type="entry name" value="NUDIX"/>
    <property type="match status" value="1"/>
</dbReference>
<evidence type="ECO:0000256" key="1">
    <source>
        <dbReference type="ARBA" id="ARBA00004826"/>
    </source>
</evidence>
<dbReference type="HAMAP" id="MF_00202">
    <property type="entry name" value="Idi"/>
    <property type="match status" value="1"/>
</dbReference>
<evidence type="ECO:0000259" key="12">
    <source>
        <dbReference type="PROSITE" id="PS51462"/>
    </source>
</evidence>
<feature type="binding site" evidence="10">
    <location>
        <position position="64"/>
    </location>
    <ligand>
        <name>Mn(2+)</name>
        <dbReference type="ChEBI" id="CHEBI:29035"/>
    </ligand>
</feature>
<comment type="subcellular location">
    <subcellularLocation>
        <location evidence="10">Cytoplasm</location>
    </subcellularLocation>
</comment>
<feature type="binding site" evidence="10">
    <location>
        <position position="22"/>
    </location>
    <ligand>
        <name>Mn(2+)</name>
        <dbReference type="ChEBI" id="CHEBI:29035"/>
    </ligand>
</feature>
<evidence type="ECO:0000313" key="14">
    <source>
        <dbReference type="Proteomes" id="UP000279673"/>
    </source>
</evidence>
<evidence type="ECO:0000256" key="9">
    <source>
        <dbReference type="ARBA" id="ARBA00023235"/>
    </source>
</evidence>
<keyword evidence="6 10" id="KW-0460">Magnesium</keyword>
<evidence type="ECO:0000256" key="10">
    <source>
        <dbReference type="HAMAP-Rule" id="MF_00202"/>
    </source>
</evidence>
<dbReference type="InterPro" id="IPR056375">
    <property type="entry name" value="Idi_bact"/>
</dbReference>
<comment type="similarity">
    <text evidence="2 10">Belongs to the IPP isomerase type 1 family.</text>
</comment>
<evidence type="ECO:0000256" key="8">
    <source>
        <dbReference type="ARBA" id="ARBA00023229"/>
    </source>
</evidence>
<gene>
    <name evidence="10" type="primary">idi</name>
    <name evidence="13" type="ORF">DYS74_03240</name>
</gene>
<dbReference type="AlphaFoldDB" id="A0A421BVT6"/>
<evidence type="ECO:0000256" key="6">
    <source>
        <dbReference type="ARBA" id="ARBA00022842"/>
    </source>
</evidence>
<evidence type="ECO:0000256" key="2">
    <source>
        <dbReference type="ARBA" id="ARBA00007579"/>
    </source>
</evidence>
<sequence>MNDQIPAWVGDRLTPMDKMEVHRQGLRHPAVSIFVLDGNKVLIQRRAETKYHSPGLWANTCCTHPKWNERPEHCALRRLNEELGITGLYPAHADRLEYRAEVGNGLIEHEVVDIYLAYARPGMTITPNPEEVAEIRWVGLYDLAAEVRRHPERFSKWLAIYLAEHMDRIFGALIRG</sequence>
<evidence type="ECO:0000256" key="3">
    <source>
        <dbReference type="ARBA" id="ARBA00012057"/>
    </source>
</evidence>
<dbReference type="PIRSF" id="PIRSF018427">
    <property type="entry name" value="Isopntndiph_ism"/>
    <property type="match status" value="1"/>
</dbReference>
<dbReference type="GO" id="GO:0050992">
    <property type="term" value="P:dimethylallyl diphosphate biosynthetic process"/>
    <property type="evidence" value="ECO:0007669"/>
    <property type="project" value="UniProtKB-UniRule"/>
</dbReference>
<dbReference type="GO" id="GO:0005737">
    <property type="term" value="C:cytoplasm"/>
    <property type="evidence" value="ECO:0007669"/>
    <property type="project" value="UniProtKB-SubCell"/>
</dbReference>
<dbReference type="RefSeq" id="WP_121530855.1">
    <property type="nucleotide sequence ID" value="NZ_RCHI01000002.1"/>
</dbReference>
<dbReference type="CDD" id="cd02885">
    <property type="entry name" value="NUDIX_IPP_Isomerase"/>
    <property type="match status" value="1"/>
</dbReference>
<feature type="binding site" evidence="10">
    <location>
        <position position="110"/>
    </location>
    <ligand>
        <name>Mn(2+)</name>
        <dbReference type="ChEBI" id="CHEBI:29035"/>
    </ligand>
</feature>
<dbReference type="Proteomes" id="UP000279673">
    <property type="component" value="Unassembled WGS sequence"/>
</dbReference>
<comment type="cofactor">
    <cofactor evidence="10">
        <name>Mg(2+)</name>
        <dbReference type="ChEBI" id="CHEBI:18420"/>
    </cofactor>
    <text evidence="10">Binds 1 Mg(2+) ion per subunit. The magnesium ion binds only when substrate is bound.</text>
</comment>
<keyword evidence="4 10" id="KW-0963">Cytoplasm</keyword>
<keyword evidence="5 10" id="KW-0479">Metal-binding</keyword>
<comment type="function">
    <text evidence="10">Catalyzes the 1,3-allylic rearrangement of the homoallylic substrate isopentenyl (IPP) to its highly electrophilic allylic isomer, dimethylallyl diphosphate (DMAPP).</text>
</comment>
<evidence type="ECO:0000256" key="4">
    <source>
        <dbReference type="ARBA" id="ARBA00022490"/>
    </source>
</evidence>
<dbReference type="InterPro" id="IPR015797">
    <property type="entry name" value="NUDIX_hydrolase-like_dom_sf"/>
</dbReference>
<dbReference type="UniPathway" id="UPA00059">
    <property type="reaction ID" value="UER00104"/>
</dbReference>
<organism evidence="13 14">
    <name type="scientific">Paenirhodobacter hankyongi</name>
    <dbReference type="NCBI Taxonomy" id="2294033"/>
    <lineage>
        <taxon>Bacteria</taxon>
        <taxon>Pseudomonadati</taxon>
        <taxon>Pseudomonadota</taxon>
        <taxon>Alphaproteobacteria</taxon>
        <taxon>Rhodobacterales</taxon>
        <taxon>Rhodobacter group</taxon>
        <taxon>Paenirhodobacter</taxon>
    </lineage>
</organism>
<dbReference type="Gene3D" id="3.90.79.10">
    <property type="entry name" value="Nucleoside Triphosphate Pyrophosphohydrolase"/>
    <property type="match status" value="1"/>
</dbReference>
<dbReference type="GO" id="GO:0009240">
    <property type="term" value="P:isopentenyl diphosphate biosynthetic process"/>
    <property type="evidence" value="ECO:0007669"/>
    <property type="project" value="TreeGrafter"/>
</dbReference>
<feature type="active site" evidence="10 11">
    <location>
        <position position="62"/>
    </location>
</feature>
<evidence type="ECO:0000256" key="11">
    <source>
        <dbReference type="PIRSR" id="PIRSR018427-1"/>
    </source>
</evidence>
<keyword evidence="9 10" id="KW-0413">Isomerase</keyword>
<reference evidence="13 14" key="1">
    <citation type="submission" date="2018-10" db="EMBL/GenBank/DDBJ databases">
        <title>Rhodobacter sp . BO-81.</title>
        <authorList>
            <person name="Im W.T."/>
        </authorList>
    </citation>
    <scope>NUCLEOTIDE SEQUENCE [LARGE SCALE GENOMIC DNA]</scope>
    <source>
        <strain evidence="13 14">BO-81</strain>
    </source>
</reference>
<name>A0A421BVT6_9RHOB</name>
<evidence type="ECO:0000256" key="7">
    <source>
        <dbReference type="ARBA" id="ARBA00023211"/>
    </source>
</evidence>
<dbReference type="EC" id="5.3.3.2" evidence="3 10"/>
<dbReference type="EMBL" id="RCHI01000002">
    <property type="protein sequence ID" value="RLL72437.1"/>
    <property type="molecule type" value="Genomic_DNA"/>
</dbReference>
<comment type="cofactor">
    <cofactor evidence="10">
        <name>Mn(2+)</name>
        <dbReference type="ChEBI" id="CHEBI:29035"/>
    </cofactor>
    <text evidence="10">Binds 1 Mn(2+) ion per subunit.</text>
</comment>
<evidence type="ECO:0000313" key="13">
    <source>
        <dbReference type="EMBL" id="RLL72437.1"/>
    </source>
</evidence>
<keyword evidence="14" id="KW-1185">Reference proteome</keyword>
<dbReference type="NCBIfam" id="NF002995">
    <property type="entry name" value="PRK03759.1"/>
    <property type="match status" value="1"/>
</dbReference>
<feature type="domain" description="Nudix hydrolase" evidence="12">
    <location>
        <begin position="26"/>
        <end position="160"/>
    </location>
</feature>
<accession>A0A421BVT6</accession>
<dbReference type="PANTHER" id="PTHR10885">
    <property type="entry name" value="ISOPENTENYL-DIPHOSPHATE DELTA-ISOMERASE"/>
    <property type="match status" value="1"/>
</dbReference>
<feature type="active site" evidence="10 11">
    <location>
        <position position="110"/>
    </location>
</feature>
<dbReference type="GO" id="GO:0046872">
    <property type="term" value="F:metal ion binding"/>
    <property type="evidence" value="ECO:0007669"/>
    <property type="project" value="UniProtKB-KW"/>
</dbReference>
<keyword evidence="7 10" id="KW-0464">Manganese</keyword>
<dbReference type="GO" id="GO:0004452">
    <property type="term" value="F:isopentenyl-diphosphate delta-isomerase activity"/>
    <property type="evidence" value="ECO:0007669"/>
    <property type="project" value="UniProtKB-UniRule"/>
</dbReference>
<dbReference type="InterPro" id="IPR000086">
    <property type="entry name" value="NUDIX_hydrolase_dom"/>
</dbReference>
<dbReference type="PANTHER" id="PTHR10885:SF0">
    <property type="entry name" value="ISOPENTENYL-DIPHOSPHATE DELTA-ISOMERASE"/>
    <property type="match status" value="1"/>
</dbReference>
<feature type="binding site" evidence="10">
    <location>
        <position position="28"/>
    </location>
    <ligand>
        <name>Mn(2+)</name>
        <dbReference type="ChEBI" id="CHEBI:29035"/>
    </ligand>
</feature>
<comment type="catalytic activity">
    <reaction evidence="10">
        <text>isopentenyl diphosphate = dimethylallyl diphosphate</text>
        <dbReference type="Rhea" id="RHEA:23284"/>
        <dbReference type="ChEBI" id="CHEBI:57623"/>
        <dbReference type="ChEBI" id="CHEBI:128769"/>
        <dbReference type="EC" id="5.3.3.2"/>
    </reaction>
</comment>
<feature type="binding site" evidence="10">
    <location>
        <position position="108"/>
    </location>
    <ligand>
        <name>Mn(2+)</name>
        <dbReference type="ChEBI" id="CHEBI:29035"/>
    </ligand>
</feature>
<dbReference type="SUPFAM" id="SSF55811">
    <property type="entry name" value="Nudix"/>
    <property type="match status" value="1"/>
</dbReference>
<evidence type="ECO:0000256" key="5">
    <source>
        <dbReference type="ARBA" id="ARBA00022723"/>
    </source>
</evidence>
<comment type="pathway">
    <text evidence="1 10">Isoprenoid biosynthesis; dimethylallyl diphosphate biosynthesis; dimethylallyl diphosphate from isopentenyl diphosphate: step 1/1.</text>
</comment>
<dbReference type="PROSITE" id="PS51462">
    <property type="entry name" value="NUDIX"/>
    <property type="match status" value="1"/>
</dbReference>
<proteinExistence type="inferred from homology"/>
<comment type="caution">
    <text evidence="13">The sequence shown here is derived from an EMBL/GenBank/DDBJ whole genome shotgun (WGS) entry which is preliminary data.</text>
</comment>
<protein>
    <recommendedName>
        <fullName evidence="3 10">Isopentenyl-diphosphate Delta-isomerase</fullName>
        <shortName evidence="10">IPP isomerase</shortName>
        <ecNumber evidence="3 10">5.3.3.2</ecNumber>
    </recommendedName>
    <alternativeName>
        <fullName evidence="10">IPP:DMAPP isomerase</fullName>
    </alternativeName>
    <alternativeName>
        <fullName evidence="10">Isopentenyl pyrophosphate isomerase</fullName>
    </alternativeName>
</protein>
<dbReference type="NCBIfam" id="TIGR02150">
    <property type="entry name" value="IPP_isom_1"/>
    <property type="match status" value="1"/>
</dbReference>
<keyword evidence="8 10" id="KW-0414">Isoprene biosynthesis</keyword>
<dbReference type="InterPro" id="IPR011876">
    <property type="entry name" value="IsopentenylPP_isomerase_typ1"/>
</dbReference>
<feature type="binding site" evidence="10">
    <location>
        <position position="82"/>
    </location>
    <ligand>
        <name>Mg(2+)</name>
        <dbReference type="ChEBI" id="CHEBI:18420"/>
    </ligand>
</feature>